<dbReference type="STRING" id="134849.SAMN05443668_12433"/>
<dbReference type="InterPro" id="IPR036737">
    <property type="entry name" value="OmpA-like_sf"/>
</dbReference>
<evidence type="ECO:0000256" key="1">
    <source>
        <dbReference type="PROSITE-ProRule" id="PRU00473"/>
    </source>
</evidence>
<dbReference type="InterPro" id="IPR006311">
    <property type="entry name" value="TAT_signal"/>
</dbReference>
<dbReference type="Gene3D" id="3.30.1330.60">
    <property type="entry name" value="OmpA-like domain"/>
    <property type="match status" value="1"/>
</dbReference>
<keyword evidence="3" id="KW-0732">Signal</keyword>
<proteinExistence type="predicted"/>
<keyword evidence="6" id="KW-1185">Reference proteome</keyword>
<evidence type="ECO:0000313" key="6">
    <source>
        <dbReference type="Proteomes" id="UP000184440"/>
    </source>
</evidence>
<name>A0A1M7RMB2_9ACTN</name>
<accession>A0A1M7RMB2</accession>
<evidence type="ECO:0000313" key="5">
    <source>
        <dbReference type="EMBL" id="SHN47475.1"/>
    </source>
</evidence>
<evidence type="ECO:0000256" key="3">
    <source>
        <dbReference type="SAM" id="SignalP"/>
    </source>
</evidence>
<feature type="chain" id="PRO_5038960410" evidence="3">
    <location>
        <begin position="24"/>
        <end position="443"/>
    </location>
</feature>
<dbReference type="PANTHER" id="PTHR30329:SF21">
    <property type="entry name" value="LIPOPROTEIN YIAD-RELATED"/>
    <property type="match status" value="1"/>
</dbReference>
<feature type="signal peptide" evidence="3">
    <location>
        <begin position="1"/>
        <end position="23"/>
    </location>
</feature>
<dbReference type="InterPro" id="IPR050330">
    <property type="entry name" value="Bact_OuterMem_StrucFunc"/>
</dbReference>
<feature type="compositionally biased region" description="Basic and acidic residues" evidence="2">
    <location>
        <begin position="405"/>
        <end position="415"/>
    </location>
</feature>
<dbReference type="Pfam" id="PF00691">
    <property type="entry name" value="OmpA"/>
    <property type="match status" value="1"/>
</dbReference>
<dbReference type="CDD" id="cd07185">
    <property type="entry name" value="OmpA_C-like"/>
    <property type="match status" value="1"/>
</dbReference>
<reference evidence="5 6" key="1">
    <citation type="submission" date="2016-11" db="EMBL/GenBank/DDBJ databases">
        <authorList>
            <person name="Jaros S."/>
            <person name="Januszkiewicz K."/>
            <person name="Wedrychowicz H."/>
        </authorList>
    </citation>
    <scope>NUCLEOTIDE SEQUENCE [LARGE SCALE GENOMIC DNA]</scope>
    <source>
        <strain evidence="5 6">DSM 46144</strain>
    </source>
</reference>
<dbReference type="SUPFAM" id="SSF103088">
    <property type="entry name" value="OmpA-like"/>
    <property type="match status" value="1"/>
</dbReference>
<dbReference type="EMBL" id="FRCS01000024">
    <property type="protein sequence ID" value="SHN47475.1"/>
    <property type="molecule type" value="Genomic_DNA"/>
</dbReference>
<gene>
    <name evidence="5" type="ORF">SAMN05443668_12433</name>
</gene>
<feature type="domain" description="OmpA-like" evidence="4">
    <location>
        <begin position="326"/>
        <end position="439"/>
    </location>
</feature>
<protein>
    <submittedName>
        <fullName evidence="5">CshA-type fibril repeat-containing protein</fullName>
    </submittedName>
</protein>
<feature type="region of interest" description="Disordered" evidence="2">
    <location>
        <begin position="405"/>
        <end position="427"/>
    </location>
</feature>
<dbReference type="AlphaFoldDB" id="A0A1M7RMB2"/>
<dbReference type="InterPro" id="IPR026395">
    <property type="entry name" value="CshA_fibril"/>
</dbReference>
<dbReference type="Pfam" id="PF19076">
    <property type="entry name" value="CshA_repeat"/>
    <property type="match status" value="1"/>
</dbReference>
<organism evidence="5 6">
    <name type="scientific">Cryptosporangium aurantiacum</name>
    <dbReference type="NCBI Taxonomy" id="134849"/>
    <lineage>
        <taxon>Bacteria</taxon>
        <taxon>Bacillati</taxon>
        <taxon>Actinomycetota</taxon>
        <taxon>Actinomycetes</taxon>
        <taxon>Cryptosporangiales</taxon>
        <taxon>Cryptosporangiaceae</taxon>
        <taxon>Cryptosporangium</taxon>
    </lineage>
</organism>
<dbReference type="Proteomes" id="UP000184440">
    <property type="component" value="Unassembled WGS sequence"/>
</dbReference>
<dbReference type="PANTHER" id="PTHR30329">
    <property type="entry name" value="STATOR ELEMENT OF FLAGELLAR MOTOR COMPLEX"/>
    <property type="match status" value="1"/>
</dbReference>
<dbReference type="GO" id="GO:0016020">
    <property type="term" value="C:membrane"/>
    <property type="evidence" value="ECO:0007669"/>
    <property type="project" value="UniProtKB-UniRule"/>
</dbReference>
<sequence length="443" mass="45829">MSGAHTRRALTLLLAAAATLVPAAPAAAAEAGLDTTLGRISLAVPGQQLTLLGTGFRAASPVEALLDPQTPAATQLGSALADAAGLISLPVTLPSDLAEGDHTIAASGVDAAGAAHRPELRVTTPPTTLTSSAPGTQSVLLPVPDGGWVTLLDENEEPVTQVSSKNQGKYSLDPASGRITFRPDTMFWGAVRPVHYQLTDAASQRVRGTYAPMVTARPLPMVRAAKRTLTDAAGTTAQVGCTAGPIAVSRCTVTLSAVVGNEYLELGTGTVEAATPAVGTRVVDVTLTRSGRRLAGRPGGITADIVARMWVPDTSEAVEATGSTQLTALTVTAPRPVRYPTGGLDVPESELPYLNALRSRMTDVKTVTCTGGTDDVGEADANRQIALDRARRVCEYLTANTTARPDVHSVGEDRPVAGNTTEEGRARNRRVEITFGYASEATA</sequence>
<dbReference type="InterPro" id="IPR006665">
    <property type="entry name" value="OmpA-like"/>
</dbReference>
<evidence type="ECO:0000259" key="4">
    <source>
        <dbReference type="PROSITE" id="PS51123"/>
    </source>
</evidence>
<dbReference type="PROSITE" id="PS51123">
    <property type="entry name" value="OMPA_2"/>
    <property type="match status" value="1"/>
</dbReference>
<keyword evidence="1" id="KW-0472">Membrane</keyword>
<evidence type="ECO:0000256" key="2">
    <source>
        <dbReference type="SAM" id="MobiDB-lite"/>
    </source>
</evidence>
<dbReference type="PROSITE" id="PS51318">
    <property type="entry name" value="TAT"/>
    <property type="match status" value="1"/>
</dbReference>